<comment type="caution">
    <text evidence="3">The sequence shown here is derived from an EMBL/GenBank/DDBJ whole genome shotgun (WGS) entry which is preliminary data.</text>
</comment>
<protein>
    <recommendedName>
        <fullName evidence="2">Sorting nexin C-terminal domain-containing protein</fullName>
    </recommendedName>
</protein>
<dbReference type="GO" id="GO:0035091">
    <property type="term" value="F:phosphatidylinositol binding"/>
    <property type="evidence" value="ECO:0007669"/>
    <property type="project" value="TreeGrafter"/>
</dbReference>
<keyword evidence="4" id="KW-1185">Reference proteome</keyword>
<gene>
    <name evidence="3" type="ORF">HK099_008519</name>
</gene>
<dbReference type="EMBL" id="JADGJW010000943">
    <property type="protein sequence ID" value="KAJ3209384.1"/>
    <property type="molecule type" value="Genomic_DNA"/>
</dbReference>
<dbReference type="AlphaFoldDB" id="A0AAD5TXV5"/>
<sequence length="358" mass="39513">MVSSDVKQAKIRQKLVADLQIWLGVLLSDEAICENEYFEDFMRPSSLVKSDVVSTSNSSIVSKTFGGIAKLGSVMKKVATDSGKGVISMGVGAVGMVTGESAKPAENGVVPPPQVASTDFTKMMDNLEVPARNSSIQDVVPAFPGNGTFNSTMPDGERRSFTFRSSEDTETSSINNNSVMTPERVSSPQGGLRRRSSDKSTSPERKKVAKPKRVDSLNDKYIENLSKAELEIILECAFGVIEEAFNLSDPEQWIRQKGLHMVKSILRRTYGPAISNFIKKMLIEQKSPENISDHIRNLKNKFWDKDDNFITEVKPPRTETQKEDDKILAKKIFVEGKLFNLDGLVLMVGKGNTTKGLI</sequence>
<feature type="region of interest" description="Disordered" evidence="1">
    <location>
        <begin position="144"/>
        <end position="212"/>
    </location>
</feature>
<feature type="compositionally biased region" description="Polar residues" evidence="1">
    <location>
        <begin position="171"/>
        <end position="189"/>
    </location>
</feature>
<dbReference type="Pfam" id="PF08628">
    <property type="entry name" value="Nexin_C"/>
    <property type="match status" value="1"/>
</dbReference>
<feature type="domain" description="Sorting nexin C-terminal" evidence="2">
    <location>
        <begin position="253"/>
        <end position="357"/>
    </location>
</feature>
<organism evidence="3 4">
    <name type="scientific">Clydaea vesicula</name>
    <dbReference type="NCBI Taxonomy" id="447962"/>
    <lineage>
        <taxon>Eukaryota</taxon>
        <taxon>Fungi</taxon>
        <taxon>Fungi incertae sedis</taxon>
        <taxon>Chytridiomycota</taxon>
        <taxon>Chytridiomycota incertae sedis</taxon>
        <taxon>Chytridiomycetes</taxon>
        <taxon>Lobulomycetales</taxon>
        <taxon>Lobulomycetaceae</taxon>
        <taxon>Clydaea</taxon>
    </lineage>
</organism>
<accession>A0AAD5TXV5</accession>
<dbReference type="InterPro" id="IPR013937">
    <property type="entry name" value="Sorting_nexin_C"/>
</dbReference>
<evidence type="ECO:0000259" key="2">
    <source>
        <dbReference type="Pfam" id="PF08628"/>
    </source>
</evidence>
<name>A0AAD5TXV5_9FUNG</name>
<dbReference type="PANTHER" id="PTHR22775">
    <property type="entry name" value="SORTING NEXIN"/>
    <property type="match status" value="1"/>
</dbReference>
<evidence type="ECO:0000256" key="1">
    <source>
        <dbReference type="SAM" id="MobiDB-lite"/>
    </source>
</evidence>
<evidence type="ECO:0000313" key="3">
    <source>
        <dbReference type="EMBL" id="KAJ3209384.1"/>
    </source>
</evidence>
<dbReference type="Proteomes" id="UP001211065">
    <property type="component" value="Unassembled WGS sequence"/>
</dbReference>
<reference evidence="3" key="1">
    <citation type="submission" date="2020-05" db="EMBL/GenBank/DDBJ databases">
        <title>Phylogenomic resolution of chytrid fungi.</title>
        <authorList>
            <person name="Stajich J.E."/>
            <person name="Amses K."/>
            <person name="Simmons R."/>
            <person name="Seto K."/>
            <person name="Myers J."/>
            <person name="Bonds A."/>
            <person name="Quandt C.A."/>
            <person name="Barry K."/>
            <person name="Liu P."/>
            <person name="Grigoriev I."/>
            <person name="Longcore J.E."/>
            <person name="James T.Y."/>
        </authorList>
    </citation>
    <scope>NUCLEOTIDE SEQUENCE</scope>
    <source>
        <strain evidence="3">JEL0476</strain>
    </source>
</reference>
<feature type="compositionally biased region" description="Basic and acidic residues" evidence="1">
    <location>
        <begin position="195"/>
        <end position="212"/>
    </location>
</feature>
<evidence type="ECO:0000313" key="4">
    <source>
        <dbReference type="Proteomes" id="UP001211065"/>
    </source>
</evidence>
<proteinExistence type="predicted"/>
<dbReference type="PANTHER" id="PTHR22775:SF47">
    <property type="entry name" value="MEIOTICALLY UP-REGULATED GENE 122 PROTEIN"/>
    <property type="match status" value="1"/>
</dbReference>
<feature type="non-terminal residue" evidence="3">
    <location>
        <position position="1"/>
    </location>
</feature>